<dbReference type="InterPro" id="IPR027417">
    <property type="entry name" value="P-loop_NTPase"/>
</dbReference>
<dbReference type="Pfam" id="PF13189">
    <property type="entry name" value="Cytidylate_kin2"/>
    <property type="match status" value="1"/>
</dbReference>
<evidence type="ECO:0000313" key="1">
    <source>
        <dbReference type="EMBL" id="ADZ83957.1"/>
    </source>
</evidence>
<keyword evidence="2" id="KW-1185">Reference proteome</keyword>
<dbReference type="SUPFAM" id="SSF52540">
    <property type="entry name" value="P-loop containing nucleoside triphosphate hydrolases"/>
    <property type="match status" value="1"/>
</dbReference>
<gene>
    <name evidence="1" type="ordered locus">Clole_2248</name>
</gene>
<dbReference type="Gene3D" id="3.40.50.300">
    <property type="entry name" value="P-loop containing nucleotide triphosphate hydrolases"/>
    <property type="match status" value="1"/>
</dbReference>
<organism evidence="1 2">
    <name type="scientific">Cellulosilyticum lentocellum (strain ATCC 49066 / DSM 5427 / NCIMB 11756 / RHM5)</name>
    <name type="common">Clostridium lentocellum</name>
    <dbReference type="NCBI Taxonomy" id="642492"/>
    <lineage>
        <taxon>Bacteria</taxon>
        <taxon>Bacillati</taxon>
        <taxon>Bacillota</taxon>
        <taxon>Clostridia</taxon>
        <taxon>Lachnospirales</taxon>
        <taxon>Cellulosilyticaceae</taxon>
        <taxon>Cellulosilyticum</taxon>
    </lineage>
</organism>
<name>F2JRN6_CELLD</name>
<accession>F2JRN6</accession>
<dbReference type="AlphaFoldDB" id="F2JRN6"/>
<sequence>MKHFVITIARGYGSGGRAIGKLLADELGISFYDRQLLRLASDESGINEALFANADEKVKNNLLFNVAKNVYKGEIIPPDRDDFISNENLFNYQAKMIKQLAEKESCVIIGRCADYILKDMNNVIRIYVHAPLEDCIRTVEQMKVCSKKNVKNFIQTTDKRRAAYYRYFTGKEWNDAANYDLCINSSSLKREQCVALVKAYIDIKCPDE</sequence>
<dbReference type="eggNOG" id="COG1102">
    <property type="taxonomic scope" value="Bacteria"/>
</dbReference>
<evidence type="ECO:0008006" key="3">
    <source>
        <dbReference type="Google" id="ProtNLM"/>
    </source>
</evidence>
<protein>
    <recommendedName>
        <fullName evidence="3">Cytidylate kinase</fullName>
    </recommendedName>
</protein>
<dbReference type="STRING" id="642492.Clole_2248"/>
<evidence type="ECO:0000313" key="2">
    <source>
        <dbReference type="Proteomes" id="UP000008467"/>
    </source>
</evidence>
<dbReference type="HOGENOM" id="CLU_065155_3_1_9"/>
<proteinExistence type="predicted"/>
<reference evidence="1 2" key="1">
    <citation type="journal article" date="2011" name="J. Bacteriol.">
        <title>Complete genome sequence of the cellulose-degrading bacterium Cellulosilyticum lentocellum.</title>
        <authorList>
            <consortium name="US DOE Joint Genome Institute"/>
            <person name="Miller D.A."/>
            <person name="Suen G."/>
            <person name="Bruce D."/>
            <person name="Copeland A."/>
            <person name="Cheng J.F."/>
            <person name="Detter C."/>
            <person name="Goodwin L.A."/>
            <person name="Han C.S."/>
            <person name="Hauser L.J."/>
            <person name="Land M.L."/>
            <person name="Lapidus A."/>
            <person name="Lucas S."/>
            <person name="Meincke L."/>
            <person name="Pitluck S."/>
            <person name="Tapia R."/>
            <person name="Teshima H."/>
            <person name="Woyke T."/>
            <person name="Fox B.G."/>
            <person name="Angert E.R."/>
            <person name="Currie C.R."/>
        </authorList>
    </citation>
    <scope>NUCLEOTIDE SEQUENCE [LARGE SCALE GENOMIC DNA]</scope>
    <source>
        <strain evidence="2">ATCC 49066 / DSM 5427 / NCIMB 11756 / RHM5</strain>
    </source>
</reference>
<dbReference type="RefSeq" id="WP_013657251.1">
    <property type="nucleotide sequence ID" value="NC_015275.1"/>
</dbReference>
<dbReference type="Proteomes" id="UP000008467">
    <property type="component" value="Chromosome"/>
</dbReference>
<dbReference type="KEGG" id="cle:Clole_2248"/>
<dbReference type="EMBL" id="CP002582">
    <property type="protein sequence ID" value="ADZ83957.1"/>
    <property type="molecule type" value="Genomic_DNA"/>
</dbReference>